<accession>A0A291B739</accession>
<protein>
    <submittedName>
        <fullName evidence="1">Uncharacterized protein</fullName>
    </submittedName>
</protein>
<keyword evidence="2" id="KW-1185">Reference proteome</keyword>
<dbReference type="Proteomes" id="UP000218160">
    <property type="component" value="Chromosome 1"/>
</dbReference>
<name>A0A291B739_9GAMM</name>
<proteinExistence type="predicted"/>
<dbReference type="AlphaFoldDB" id="A0A291B739"/>
<dbReference type="EMBL" id="CP020660">
    <property type="protein sequence ID" value="ATF08796.1"/>
    <property type="molecule type" value="Genomic_DNA"/>
</dbReference>
<evidence type="ECO:0000313" key="1">
    <source>
        <dbReference type="EMBL" id="ATF08796.1"/>
    </source>
</evidence>
<organism evidence="1 2">
    <name type="scientific">Candidatus Enterovibrio altilux</name>
    <dbReference type="NCBI Taxonomy" id="1927128"/>
    <lineage>
        <taxon>Bacteria</taxon>
        <taxon>Pseudomonadati</taxon>
        <taxon>Pseudomonadota</taxon>
        <taxon>Gammaproteobacteria</taxon>
        <taxon>Vibrionales</taxon>
        <taxon>Vibrionaceae</taxon>
        <taxon>Enterovibrio</taxon>
    </lineage>
</organism>
<gene>
    <name evidence="1" type="ORF">BTN50_0258</name>
</gene>
<reference evidence="2" key="1">
    <citation type="submission" date="2017-04" db="EMBL/GenBank/DDBJ databases">
        <title>Genome evolution of the luminous symbionts of deep sea anglerfish.</title>
        <authorList>
            <person name="Hendry T.A."/>
        </authorList>
    </citation>
    <scope>NUCLEOTIDE SEQUENCE [LARGE SCALE GENOMIC DNA]</scope>
</reference>
<evidence type="ECO:0000313" key="2">
    <source>
        <dbReference type="Proteomes" id="UP000218160"/>
    </source>
</evidence>
<dbReference type="KEGG" id="elux:BTN50_0258"/>
<sequence length="40" mass="4450">MTGEALDLELLLPTANKSLLGRGDALTNWISCIYYKHQLS</sequence>